<protein>
    <submittedName>
        <fullName evidence="1">Uncharacterized protein</fullName>
    </submittedName>
</protein>
<accession>A0A151IAX6</accession>
<organism evidence="1 2">
    <name type="scientific">Cyphomyrmex costatus</name>
    <dbReference type="NCBI Taxonomy" id="456900"/>
    <lineage>
        <taxon>Eukaryota</taxon>
        <taxon>Metazoa</taxon>
        <taxon>Ecdysozoa</taxon>
        <taxon>Arthropoda</taxon>
        <taxon>Hexapoda</taxon>
        <taxon>Insecta</taxon>
        <taxon>Pterygota</taxon>
        <taxon>Neoptera</taxon>
        <taxon>Endopterygota</taxon>
        <taxon>Hymenoptera</taxon>
        <taxon>Apocrita</taxon>
        <taxon>Aculeata</taxon>
        <taxon>Formicoidea</taxon>
        <taxon>Formicidae</taxon>
        <taxon>Myrmicinae</taxon>
        <taxon>Cyphomyrmex</taxon>
    </lineage>
</organism>
<gene>
    <name evidence="1" type="ORF">ALC62_13083</name>
</gene>
<dbReference type="AlphaFoldDB" id="A0A151IAX6"/>
<dbReference type="Proteomes" id="UP000078542">
    <property type="component" value="Unassembled WGS sequence"/>
</dbReference>
<dbReference type="EMBL" id="KQ978223">
    <property type="protein sequence ID" value="KYM96267.1"/>
    <property type="molecule type" value="Genomic_DNA"/>
</dbReference>
<evidence type="ECO:0000313" key="1">
    <source>
        <dbReference type="EMBL" id="KYM96267.1"/>
    </source>
</evidence>
<evidence type="ECO:0000313" key="2">
    <source>
        <dbReference type="Proteomes" id="UP000078542"/>
    </source>
</evidence>
<keyword evidence="2" id="KW-1185">Reference proteome</keyword>
<reference evidence="1 2" key="1">
    <citation type="submission" date="2016-03" db="EMBL/GenBank/DDBJ databases">
        <title>Cyphomyrmex costatus WGS genome.</title>
        <authorList>
            <person name="Nygaard S."/>
            <person name="Hu H."/>
            <person name="Boomsma J."/>
            <person name="Zhang G."/>
        </authorList>
    </citation>
    <scope>NUCLEOTIDE SEQUENCE [LARGE SCALE GENOMIC DNA]</scope>
    <source>
        <strain evidence="1">MS0001</strain>
        <tissue evidence="1">Whole body</tissue>
    </source>
</reference>
<name>A0A151IAX6_9HYME</name>
<proteinExistence type="predicted"/>
<sequence>MTYVYGPRRVAPFLSRKREARSHDLSRRRSMSCVCVCVRALCAVVSAGQCSARCGVTPVVRFPMRRARPSSKRNAVEFPFTQYSPLVEPGGIKCLFCY</sequence>